<keyword evidence="3" id="KW-0804">Transcription</keyword>
<proteinExistence type="predicted"/>
<comment type="caution">
    <text evidence="5">The sequence shown here is derived from an EMBL/GenBank/DDBJ whole genome shotgun (WGS) entry which is preliminary data.</text>
</comment>
<evidence type="ECO:0000259" key="4">
    <source>
        <dbReference type="PROSITE" id="PS01124"/>
    </source>
</evidence>
<evidence type="ECO:0000256" key="3">
    <source>
        <dbReference type="ARBA" id="ARBA00023163"/>
    </source>
</evidence>
<name>A0A4V3Z7H1_9ACTN</name>
<dbReference type="PROSITE" id="PS01124">
    <property type="entry name" value="HTH_ARAC_FAMILY_2"/>
    <property type="match status" value="1"/>
</dbReference>
<keyword evidence="1" id="KW-0805">Transcription regulation</keyword>
<dbReference type="AlphaFoldDB" id="A0A4V3Z7H1"/>
<sequence>MRIDVARRRLTESELTVTEVAQLCGFSSSSQFSTAFRRETGMSPRAFRLSLPV</sequence>
<evidence type="ECO:0000256" key="2">
    <source>
        <dbReference type="ARBA" id="ARBA00023125"/>
    </source>
</evidence>
<keyword evidence="2" id="KW-0238">DNA-binding</keyword>
<dbReference type="InterPro" id="IPR018060">
    <property type="entry name" value="HTH_AraC"/>
</dbReference>
<dbReference type="EMBL" id="SSXH01000311">
    <property type="protein sequence ID" value="THJ74139.1"/>
    <property type="molecule type" value="Genomic_DNA"/>
</dbReference>
<feature type="domain" description="HTH araC/xylS-type" evidence="4">
    <location>
        <begin position="1"/>
        <end position="50"/>
    </location>
</feature>
<dbReference type="OrthoDB" id="2039152at2"/>
<dbReference type="RefSeq" id="WP_136448421.1">
    <property type="nucleotide sequence ID" value="NZ_CADCWT010000160.1"/>
</dbReference>
<dbReference type="SUPFAM" id="SSF46689">
    <property type="entry name" value="Homeodomain-like"/>
    <property type="match status" value="1"/>
</dbReference>
<dbReference type="PROSITE" id="PS00041">
    <property type="entry name" value="HTH_ARAC_FAMILY_1"/>
    <property type="match status" value="1"/>
</dbReference>
<dbReference type="PANTHER" id="PTHR43280">
    <property type="entry name" value="ARAC-FAMILY TRANSCRIPTIONAL REGULATOR"/>
    <property type="match status" value="1"/>
</dbReference>
<dbReference type="GO" id="GO:0043565">
    <property type="term" value="F:sequence-specific DNA binding"/>
    <property type="evidence" value="ECO:0007669"/>
    <property type="project" value="InterPro"/>
</dbReference>
<dbReference type="SMART" id="SM00342">
    <property type="entry name" value="HTH_ARAC"/>
    <property type="match status" value="1"/>
</dbReference>
<dbReference type="Proteomes" id="UP000305282">
    <property type="component" value="Unassembled WGS sequence"/>
</dbReference>
<accession>A0A4V3Z7H1</accession>
<dbReference type="Gene3D" id="1.10.10.60">
    <property type="entry name" value="Homeodomain-like"/>
    <property type="match status" value="1"/>
</dbReference>
<dbReference type="PANTHER" id="PTHR43280:SF2">
    <property type="entry name" value="HTH-TYPE TRANSCRIPTIONAL REGULATOR EXSA"/>
    <property type="match status" value="1"/>
</dbReference>
<dbReference type="InterPro" id="IPR020449">
    <property type="entry name" value="Tscrpt_reg_AraC-type_HTH"/>
</dbReference>
<keyword evidence="6" id="KW-1185">Reference proteome</keyword>
<evidence type="ECO:0000313" key="5">
    <source>
        <dbReference type="EMBL" id="THJ74139.1"/>
    </source>
</evidence>
<dbReference type="InterPro" id="IPR018062">
    <property type="entry name" value="HTH_AraC-typ_CS"/>
</dbReference>
<evidence type="ECO:0000313" key="6">
    <source>
        <dbReference type="Proteomes" id="UP000305282"/>
    </source>
</evidence>
<evidence type="ECO:0000256" key="1">
    <source>
        <dbReference type="ARBA" id="ARBA00023015"/>
    </source>
</evidence>
<dbReference type="GO" id="GO:0003700">
    <property type="term" value="F:DNA-binding transcription factor activity"/>
    <property type="evidence" value="ECO:0007669"/>
    <property type="project" value="InterPro"/>
</dbReference>
<dbReference type="Pfam" id="PF12833">
    <property type="entry name" value="HTH_18"/>
    <property type="match status" value="1"/>
</dbReference>
<protein>
    <submittedName>
        <fullName evidence="5">Helix-turn-helix domain-containing protein</fullName>
    </submittedName>
</protein>
<dbReference type="InterPro" id="IPR009057">
    <property type="entry name" value="Homeodomain-like_sf"/>
</dbReference>
<dbReference type="PRINTS" id="PR00032">
    <property type="entry name" value="HTHARAC"/>
</dbReference>
<gene>
    <name evidence="5" type="ORF">E7Y31_13265</name>
</gene>
<reference evidence="5 6" key="1">
    <citation type="submission" date="2019-04" db="EMBL/GenBank/DDBJ databases">
        <title>Draft genome sequences for three unisolated Alnus-infective Frankia Sp+ strains, AgTrS, AiOr and AvVan, the first sequenced Frankia strains able to sporulate in-planta.</title>
        <authorList>
            <person name="Bethencourt L."/>
            <person name="Vautrin F."/>
            <person name="Taib N."/>
            <person name="Dubost A."/>
            <person name="Castro-Garcia L."/>
            <person name="Imbaud O."/>
            <person name="Abrouk D."/>
            <person name="Fournier P."/>
            <person name="Briolay J."/>
            <person name="Nguyen A."/>
            <person name="Normand P."/>
            <person name="Fernandez M.P."/>
            <person name="Brochier-Armanet C."/>
            <person name="Herrera-Belaroussi A."/>
        </authorList>
    </citation>
    <scope>NUCLEOTIDE SEQUENCE [LARGE SCALE GENOMIC DNA]</scope>
    <source>
        <strain evidence="5 6">AvVan</strain>
    </source>
</reference>
<organism evidence="5 6">
    <name type="scientific">Candidatus Frankia alpina</name>
    <dbReference type="NCBI Taxonomy" id="2699483"/>
    <lineage>
        <taxon>Bacteria</taxon>
        <taxon>Bacillati</taxon>
        <taxon>Actinomycetota</taxon>
        <taxon>Actinomycetes</taxon>
        <taxon>Frankiales</taxon>
        <taxon>Frankiaceae</taxon>
        <taxon>Frankia</taxon>
    </lineage>
</organism>